<dbReference type="SUPFAM" id="SSF52317">
    <property type="entry name" value="Class I glutamine amidotransferase-like"/>
    <property type="match status" value="1"/>
</dbReference>
<dbReference type="NCBIfam" id="TIGR01855">
    <property type="entry name" value="IMP_synth_hisH"/>
    <property type="match status" value="1"/>
</dbReference>
<evidence type="ECO:0000256" key="7">
    <source>
        <dbReference type="ARBA" id="ARBA00023239"/>
    </source>
</evidence>
<dbReference type="EC" id="3.5.1.2" evidence="10"/>
<keyword evidence="7 10" id="KW-0456">Lyase</keyword>
<evidence type="ECO:0000256" key="6">
    <source>
        <dbReference type="ARBA" id="ARBA00023102"/>
    </source>
</evidence>
<evidence type="ECO:0000256" key="1">
    <source>
        <dbReference type="ARBA" id="ARBA00005091"/>
    </source>
</evidence>
<accession>A0ABT5NJ96</accession>
<proteinExistence type="inferred from homology"/>
<comment type="catalytic activity">
    <reaction evidence="8 10">
        <text>5-[(5-phospho-1-deoxy-D-ribulos-1-ylimino)methylamino]-1-(5-phospho-beta-D-ribosyl)imidazole-4-carboxamide + L-glutamine = D-erythro-1-(imidazol-4-yl)glycerol 3-phosphate + 5-amino-1-(5-phospho-beta-D-ribosyl)imidazole-4-carboxamide + L-glutamate + H(+)</text>
        <dbReference type="Rhea" id="RHEA:24793"/>
        <dbReference type="ChEBI" id="CHEBI:15378"/>
        <dbReference type="ChEBI" id="CHEBI:29985"/>
        <dbReference type="ChEBI" id="CHEBI:58278"/>
        <dbReference type="ChEBI" id="CHEBI:58359"/>
        <dbReference type="ChEBI" id="CHEBI:58475"/>
        <dbReference type="ChEBI" id="CHEBI:58525"/>
        <dbReference type="EC" id="4.3.2.10"/>
    </reaction>
</comment>
<dbReference type="RefSeq" id="WP_169961273.1">
    <property type="nucleotide sequence ID" value="NZ_JAMDHD010000049.1"/>
</dbReference>
<evidence type="ECO:0000256" key="5">
    <source>
        <dbReference type="ARBA" id="ARBA00022962"/>
    </source>
</evidence>
<dbReference type="Gene3D" id="3.40.50.880">
    <property type="match status" value="1"/>
</dbReference>
<feature type="domain" description="Glutamine amidotransferase" evidence="11">
    <location>
        <begin position="4"/>
        <end position="201"/>
    </location>
</feature>
<dbReference type="PIRSF" id="PIRSF000495">
    <property type="entry name" value="Amidotransf_hisH"/>
    <property type="match status" value="1"/>
</dbReference>
<organism evidence="12 13">
    <name type="scientific">Pseudomonas shahriarae</name>
    <dbReference type="NCBI Taxonomy" id="2745512"/>
    <lineage>
        <taxon>Bacteria</taxon>
        <taxon>Pseudomonadati</taxon>
        <taxon>Pseudomonadota</taxon>
        <taxon>Gammaproteobacteria</taxon>
        <taxon>Pseudomonadales</taxon>
        <taxon>Pseudomonadaceae</taxon>
        <taxon>Pseudomonas</taxon>
    </lineage>
</organism>
<dbReference type="CDD" id="cd01748">
    <property type="entry name" value="GATase1_IGP_Synthase"/>
    <property type="match status" value="1"/>
</dbReference>
<evidence type="ECO:0000259" key="11">
    <source>
        <dbReference type="Pfam" id="PF00117"/>
    </source>
</evidence>
<gene>
    <name evidence="10 12" type="primary">hisH</name>
    <name evidence="12" type="ORF">M5G21_26110</name>
</gene>
<comment type="caution">
    <text evidence="12">The sequence shown here is derived from an EMBL/GenBank/DDBJ whole genome shotgun (WGS) entry which is preliminary data.</text>
</comment>
<evidence type="ECO:0000313" key="12">
    <source>
        <dbReference type="EMBL" id="MDD0988436.1"/>
    </source>
</evidence>
<dbReference type="GO" id="GO:0016829">
    <property type="term" value="F:lyase activity"/>
    <property type="evidence" value="ECO:0007669"/>
    <property type="project" value="UniProtKB-KW"/>
</dbReference>
<dbReference type="PANTHER" id="PTHR42701">
    <property type="entry name" value="IMIDAZOLE GLYCEROL PHOSPHATE SYNTHASE SUBUNIT HISH"/>
    <property type="match status" value="1"/>
</dbReference>
<keyword evidence="13" id="KW-1185">Reference proteome</keyword>
<dbReference type="EMBL" id="JAMDHD010000049">
    <property type="protein sequence ID" value="MDD0988436.1"/>
    <property type="molecule type" value="Genomic_DNA"/>
</dbReference>
<comment type="subcellular location">
    <subcellularLocation>
        <location evidence="10">Cytoplasm</location>
    </subcellularLocation>
</comment>
<evidence type="ECO:0000256" key="3">
    <source>
        <dbReference type="ARBA" id="ARBA00022605"/>
    </source>
</evidence>
<dbReference type="EC" id="4.3.2.10" evidence="10"/>
<dbReference type="HAMAP" id="MF_00278">
    <property type="entry name" value="HisH"/>
    <property type="match status" value="1"/>
</dbReference>
<dbReference type="Pfam" id="PF00117">
    <property type="entry name" value="GATase"/>
    <property type="match status" value="1"/>
</dbReference>
<keyword evidence="3 10" id="KW-0028">Amino-acid biosynthesis</keyword>
<evidence type="ECO:0000256" key="4">
    <source>
        <dbReference type="ARBA" id="ARBA00022801"/>
    </source>
</evidence>
<dbReference type="InterPro" id="IPR029062">
    <property type="entry name" value="Class_I_gatase-like"/>
</dbReference>
<reference evidence="12" key="1">
    <citation type="submission" date="2022-05" db="EMBL/GenBank/DDBJ databases">
        <title>Novel Pseudomonas spp. Isolated from a Rainbow Trout Aquaculture Facility.</title>
        <authorList>
            <person name="Testerman T."/>
            <person name="Graf J."/>
        </authorList>
    </citation>
    <scope>NUCLEOTIDE SEQUENCE</scope>
    <source>
        <strain evidence="12">ID1050</strain>
    </source>
</reference>
<dbReference type="InterPro" id="IPR017926">
    <property type="entry name" value="GATASE"/>
</dbReference>
<comment type="function">
    <text evidence="10">IGPS catalyzes the conversion of PRFAR and glutamine to IGP, AICAR and glutamate. The HisH subunit catalyzes the hydrolysis of glutamine to glutamate and ammonia as part of the synthesis of IGP and AICAR. The resulting ammonia molecule is channeled to the active site of HisF.</text>
</comment>
<comment type="catalytic activity">
    <reaction evidence="9 10">
        <text>L-glutamine + H2O = L-glutamate + NH4(+)</text>
        <dbReference type="Rhea" id="RHEA:15889"/>
        <dbReference type="ChEBI" id="CHEBI:15377"/>
        <dbReference type="ChEBI" id="CHEBI:28938"/>
        <dbReference type="ChEBI" id="CHEBI:29985"/>
        <dbReference type="ChEBI" id="CHEBI:58359"/>
        <dbReference type="EC" id="3.5.1.2"/>
    </reaction>
</comment>
<keyword evidence="10" id="KW-0963">Cytoplasm</keyword>
<comment type="subunit">
    <text evidence="2 10">Heterodimer of HisH and HisF.</text>
</comment>
<dbReference type="InterPro" id="IPR010139">
    <property type="entry name" value="Imidazole-glycPsynth_HisH"/>
</dbReference>
<protein>
    <recommendedName>
        <fullName evidence="10">Imidazole glycerol phosphate synthase subunit HisH</fullName>
        <ecNumber evidence="10">4.3.2.10</ecNumber>
    </recommendedName>
    <alternativeName>
        <fullName evidence="10">IGP synthase glutaminase subunit</fullName>
        <ecNumber evidence="10">3.5.1.2</ecNumber>
    </alternativeName>
    <alternativeName>
        <fullName evidence="10">IGP synthase subunit HisH</fullName>
    </alternativeName>
    <alternativeName>
        <fullName evidence="10">ImGP synthase subunit HisH</fullName>
        <shortName evidence="10">IGPS subunit HisH</shortName>
    </alternativeName>
</protein>
<dbReference type="PANTHER" id="PTHR42701:SF1">
    <property type="entry name" value="IMIDAZOLE GLYCEROL PHOSPHATE SYNTHASE SUBUNIT HISH"/>
    <property type="match status" value="1"/>
</dbReference>
<feature type="active site" description="Nucleophile" evidence="10">
    <location>
        <position position="80"/>
    </location>
</feature>
<sequence>MITIIDYGLGNIQAFVNVYKRLHIPVTVARSAQELLGASKLILPGVGAFDHAMGRLNASGMRETLDELVLVKKVPVVGICVGMQILADSSDEGSLPGLGWVPGRVRHFRSVPGLERLALPHMGWNDVEPLHLNPLFKGFEEDARFYFLHSFYFECSQESHAAARASYGLDFSCAVAVDNVYGVQFHPEKSHHFGVGLLKNFAEL</sequence>
<feature type="active site" evidence="10">
    <location>
        <position position="188"/>
    </location>
</feature>
<keyword evidence="5 10" id="KW-0315">Glutamine amidotransferase</keyword>
<feature type="active site" evidence="10">
    <location>
        <position position="186"/>
    </location>
</feature>
<evidence type="ECO:0000256" key="10">
    <source>
        <dbReference type="HAMAP-Rule" id="MF_00278"/>
    </source>
</evidence>
<keyword evidence="6 10" id="KW-0368">Histidine biosynthesis</keyword>
<dbReference type="Proteomes" id="UP001148189">
    <property type="component" value="Unassembled WGS sequence"/>
</dbReference>
<evidence type="ECO:0000256" key="9">
    <source>
        <dbReference type="ARBA" id="ARBA00049534"/>
    </source>
</evidence>
<evidence type="ECO:0000256" key="2">
    <source>
        <dbReference type="ARBA" id="ARBA00011152"/>
    </source>
</evidence>
<comment type="pathway">
    <text evidence="1 10">Amino-acid biosynthesis; L-histidine biosynthesis; L-histidine from 5-phospho-alpha-D-ribose 1-diphosphate: step 5/9.</text>
</comment>
<keyword evidence="4 10" id="KW-0378">Hydrolase</keyword>
<evidence type="ECO:0000256" key="8">
    <source>
        <dbReference type="ARBA" id="ARBA00047838"/>
    </source>
</evidence>
<evidence type="ECO:0000313" key="13">
    <source>
        <dbReference type="Proteomes" id="UP001148189"/>
    </source>
</evidence>
<dbReference type="PROSITE" id="PS51273">
    <property type="entry name" value="GATASE_TYPE_1"/>
    <property type="match status" value="1"/>
</dbReference>
<name>A0ABT5NJ96_9PSED</name>